<dbReference type="InterPro" id="IPR036322">
    <property type="entry name" value="WD40_repeat_dom_sf"/>
</dbReference>
<feature type="compositionally biased region" description="Acidic residues" evidence="4">
    <location>
        <begin position="466"/>
        <end position="485"/>
    </location>
</feature>
<dbReference type="InterPro" id="IPR001680">
    <property type="entry name" value="WD40_rpt"/>
</dbReference>
<feature type="repeat" description="WD" evidence="3">
    <location>
        <begin position="384"/>
        <end position="423"/>
    </location>
</feature>
<dbReference type="Proteomes" id="UP000703661">
    <property type="component" value="Unassembled WGS sequence"/>
</dbReference>
<dbReference type="Pfam" id="PF00400">
    <property type="entry name" value="WD40"/>
    <property type="match status" value="3"/>
</dbReference>
<dbReference type="PROSITE" id="PS00678">
    <property type="entry name" value="WD_REPEATS_1"/>
    <property type="match status" value="1"/>
</dbReference>
<dbReference type="Gene3D" id="2.130.10.10">
    <property type="entry name" value="YVTN repeat-like/Quinoprotein amine dehydrogenase"/>
    <property type="match status" value="2"/>
</dbReference>
<dbReference type="PROSITE" id="PS50082">
    <property type="entry name" value="WD_REPEATS_2"/>
    <property type="match status" value="3"/>
</dbReference>
<sequence>MENTNNATKAGGIVHQIPVEQIDFSPNISSDAENFFQTDADIARMAARQGMVNYDKGQAIKVSSKILDMCLGLKGSKGSTLASTSDSVDDTVPEKPIINEDKALVGATAFLAESGHVARKINLETGKSIKLFYGHTGPVTRVAVYLNHLGQERLITGSWDKNIKVWDTETKECLATLKGHTDFVKALVVRAVVGEVSDADGTSRRQVKHELFSASADGTILHWDLETYQPFQGGAGGPWKGHVRGINDLCLTVEEDNEETNDANKNSDINNGGKEYLYSAGSDSTIRKWDITRGQGRGGHCVHVFQHHATTVYKIIVDAMEIWSASADKTAQRLDLETKKVDTKLEHPDFVKSIAVAGPYVITGGRQETVRVWSVATGKLIKEIKGHFDEVSSIIAIGTTLLTASLDATIRRWSLKEKDLIAPAPEDIAKPLSNNPAHTSMAKESTSNSSTTQTSSKEDSKPSMMTEEEERELAELMDSDDDGDI</sequence>
<dbReference type="SMART" id="SM00320">
    <property type="entry name" value="WD40"/>
    <property type="match status" value="6"/>
</dbReference>
<reference evidence="5" key="1">
    <citation type="journal article" date="2020" name="Fungal Divers.">
        <title>Resolving the Mortierellaceae phylogeny through synthesis of multi-gene phylogenetics and phylogenomics.</title>
        <authorList>
            <person name="Vandepol N."/>
            <person name="Liber J."/>
            <person name="Desiro A."/>
            <person name="Na H."/>
            <person name="Kennedy M."/>
            <person name="Barry K."/>
            <person name="Grigoriev I.V."/>
            <person name="Miller A.N."/>
            <person name="O'Donnell K."/>
            <person name="Stajich J.E."/>
            <person name="Bonito G."/>
        </authorList>
    </citation>
    <scope>NUCLEOTIDE SEQUENCE</scope>
    <source>
        <strain evidence="5">NRRL 2769</strain>
    </source>
</reference>
<evidence type="ECO:0000313" key="5">
    <source>
        <dbReference type="EMBL" id="KAG0010118.1"/>
    </source>
</evidence>
<keyword evidence="6" id="KW-1185">Reference proteome</keyword>
<protein>
    <recommendedName>
        <fullName evidence="7">WD40 repeat-like protein</fullName>
    </recommendedName>
</protein>
<keyword evidence="1 3" id="KW-0853">WD repeat</keyword>
<feature type="repeat" description="WD" evidence="3">
    <location>
        <begin position="344"/>
        <end position="383"/>
    </location>
</feature>
<evidence type="ECO:0000256" key="2">
    <source>
        <dbReference type="ARBA" id="ARBA00022737"/>
    </source>
</evidence>
<feature type="region of interest" description="Disordered" evidence="4">
    <location>
        <begin position="426"/>
        <end position="485"/>
    </location>
</feature>
<dbReference type="InterPro" id="IPR019775">
    <property type="entry name" value="WD40_repeat_CS"/>
</dbReference>
<proteinExistence type="predicted"/>
<evidence type="ECO:0000256" key="4">
    <source>
        <dbReference type="SAM" id="MobiDB-lite"/>
    </source>
</evidence>
<feature type="repeat" description="WD" evidence="3">
    <location>
        <begin position="132"/>
        <end position="176"/>
    </location>
</feature>
<comment type="caution">
    <text evidence="5">The sequence shown here is derived from an EMBL/GenBank/DDBJ whole genome shotgun (WGS) entry which is preliminary data.</text>
</comment>
<dbReference type="PANTHER" id="PTHR22847">
    <property type="entry name" value="WD40 REPEAT PROTEIN"/>
    <property type="match status" value="1"/>
</dbReference>
<dbReference type="InterPro" id="IPR020472">
    <property type="entry name" value="WD40_PAC1"/>
</dbReference>
<dbReference type="InterPro" id="IPR015943">
    <property type="entry name" value="WD40/YVTN_repeat-like_dom_sf"/>
</dbReference>
<dbReference type="OrthoDB" id="6262491at2759"/>
<dbReference type="EMBL" id="JAAAID010001410">
    <property type="protein sequence ID" value="KAG0010118.1"/>
    <property type="molecule type" value="Genomic_DNA"/>
</dbReference>
<feature type="compositionally biased region" description="Polar residues" evidence="4">
    <location>
        <begin position="432"/>
        <end position="444"/>
    </location>
</feature>
<feature type="compositionally biased region" description="Low complexity" evidence="4">
    <location>
        <begin position="445"/>
        <end position="455"/>
    </location>
</feature>
<dbReference type="AlphaFoldDB" id="A0A9P6MQD1"/>
<dbReference type="PANTHER" id="PTHR22847:SF637">
    <property type="entry name" value="WD REPEAT DOMAIN 5B"/>
    <property type="match status" value="1"/>
</dbReference>
<name>A0A9P6MQD1_9FUNG</name>
<keyword evidence="2" id="KW-0677">Repeat</keyword>
<evidence type="ECO:0000256" key="3">
    <source>
        <dbReference type="PROSITE-ProRule" id="PRU00221"/>
    </source>
</evidence>
<accession>A0A9P6MQD1</accession>
<evidence type="ECO:0008006" key="7">
    <source>
        <dbReference type="Google" id="ProtNLM"/>
    </source>
</evidence>
<dbReference type="GO" id="GO:1990234">
    <property type="term" value="C:transferase complex"/>
    <property type="evidence" value="ECO:0007669"/>
    <property type="project" value="UniProtKB-ARBA"/>
</dbReference>
<gene>
    <name evidence="5" type="ORF">BGZ80_001774</name>
</gene>
<organism evidence="5 6">
    <name type="scientific">Entomortierella chlamydospora</name>
    <dbReference type="NCBI Taxonomy" id="101097"/>
    <lineage>
        <taxon>Eukaryota</taxon>
        <taxon>Fungi</taxon>
        <taxon>Fungi incertae sedis</taxon>
        <taxon>Mucoromycota</taxon>
        <taxon>Mortierellomycotina</taxon>
        <taxon>Mortierellomycetes</taxon>
        <taxon>Mortierellales</taxon>
        <taxon>Mortierellaceae</taxon>
        <taxon>Entomortierella</taxon>
    </lineage>
</organism>
<evidence type="ECO:0000313" key="6">
    <source>
        <dbReference type="Proteomes" id="UP000703661"/>
    </source>
</evidence>
<dbReference type="CDD" id="cd00200">
    <property type="entry name" value="WD40"/>
    <property type="match status" value="1"/>
</dbReference>
<dbReference type="PRINTS" id="PR00320">
    <property type="entry name" value="GPROTEINBRPT"/>
</dbReference>
<dbReference type="PROSITE" id="PS50294">
    <property type="entry name" value="WD_REPEATS_REGION"/>
    <property type="match status" value="1"/>
</dbReference>
<dbReference type="SUPFAM" id="SSF50978">
    <property type="entry name" value="WD40 repeat-like"/>
    <property type="match status" value="1"/>
</dbReference>
<evidence type="ECO:0000256" key="1">
    <source>
        <dbReference type="ARBA" id="ARBA00022574"/>
    </source>
</evidence>